<keyword evidence="3" id="KW-0813">Transport</keyword>
<dbReference type="RefSeq" id="WP_049699971.1">
    <property type="nucleotide sequence ID" value="NZ_LDTZ01000019.1"/>
</dbReference>
<evidence type="ECO:0000256" key="2">
    <source>
        <dbReference type="ARBA" id="ARBA00008814"/>
    </source>
</evidence>
<keyword evidence="8" id="KW-1185">Reference proteome</keyword>
<name>A0ABR5I9U2_9ACTN</name>
<gene>
    <name evidence="7" type="ORF">ABW18_16030</name>
</gene>
<evidence type="ECO:0000256" key="4">
    <source>
        <dbReference type="ARBA" id="ARBA00022729"/>
    </source>
</evidence>
<proteinExistence type="inferred from homology"/>
<feature type="domain" description="Fe/B12 periplasmic-binding" evidence="6">
    <location>
        <begin position="68"/>
        <end position="340"/>
    </location>
</feature>
<evidence type="ECO:0000259" key="6">
    <source>
        <dbReference type="PROSITE" id="PS50983"/>
    </source>
</evidence>
<keyword evidence="4 5" id="KW-0732">Signal</keyword>
<dbReference type="PANTHER" id="PTHR30532:SF24">
    <property type="entry name" value="FERRIC ENTEROBACTIN-BINDING PERIPLASMIC PROTEIN FEPB"/>
    <property type="match status" value="1"/>
</dbReference>
<dbReference type="Proteomes" id="UP000037247">
    <property type="component" value="Unassembled WGS sequence"/>
</dbReference>
<sequence>MPHSRHVRPLLAVFATIAASTLVLVGCSAPDEQEDSAGSSAPAAEPGALPVTIEHKYGSTTISTQPSRVAAMGVGDGDTLLALGITPTTIAPFADPTQRSAPWNAELLGDAKPEILPNVSAEFGAQISKALSTNPQLVTAVGAAPTREQYDTLSRAVPTIVRPAQYQDWQVPWDVQTTEIGKAVGLPDAASKKIAESKKHVADLVAQHPELKGKTGVVVTGSTDGGVSIYGPGDGRAQMLADYGLSFPDSLKPTITSGFYGSISAERLDMLNAADVVVTVDWSGANAKLKADPTWNRQAYVTQGRTVYLDQQVGSAMSVPTVLTVPWVADQAVAPIAEAAGKRPTS</sequence>
<comment type="similarity">
    <text evidence="2">Belongs to the bacterial solute-binding protein 8 family.</text>
</comment>
<dbReference type="Gene3D" id="3.40.50.1980">
    <property type="entry name" value="Nitrogenase molybdenum iron protein domain"/>
    <property type="match status" value="2"/>
</dbReference>
<dbReference type="PANTHER" id="PTHR30532">
    <property type="entry name" value="IRON III DICITRATE-BINDING PERIPLASMIC PROTEIN"/>
    <property type="match status" value="1"/>
</dbReference>
<evidence type="ECO:0000313" key="8">
    <source>
        <dbReference type="Proteomes" id="UP000037247"/>
    </source>
</evidence>
<comment type="caution">
    <text evidence="7">The sequence shown here is derived from an EMBL/GenBank/DDBJ whole genome shotgun (WGS) entry which is preliminary data.</text>
</comment>
<protein>
    <submittedName>
        <fullName evidence="7">ABC transporter substrate-binding protein</fullName>
    </submittedName>
</protein>
<accession>A0ABR5I9U2</accession>
<evidence type="ECO:0000313" key="7">
    <source>
        <dbReference type="EMBL" id="KNA90398.1"/>
    </source>
</evidence>
<dbReference type="Pfam" id="PF01497">
    <property type="entry name" value="Peripla_BP_2"/>
    <property type="match status" value="1"/>
</dbReference>
<evidence type="ECO:0000256" key="3">
    <source>
        <dbReference type="ARBA" id="ARBA00022448"/>
    </source>
</evidence>
<dbReference type="InterPro" id="IPR002491">
    <property type="entry name" value="ABC_transptr_periplasmic_BD"/>
</dbReference>
<evidence type="ECO:0000256" key="1">
    <source>
        <dbReference type="ARBA" id="ARBA00004196"/>
    </source>
</evidence>
<comment type="subcellular location">
    <subcellularLocation>
        <location evidence="1">Cell envelope</location>
    </subcellularLocation>
</comment>
<dbReference type="EMBL" id="LDTZ01000019">
    <property type="protein sequence ID" value="KNA90398.1"/>
    <property type="molecule type" value="Genomic_DNA"/>
</dbReference>
<feature type="signal peptide" evidence="5">
    <location>
        <begin position="1"/>
        <end position="25"/>
    </location>
</feature>
<reference evidence="7 8" key="1">
    <citation type="submission" date="2015-05" db="EMBL/GenBank/DDBJ databases">
        <title>Draft genome sequence of the bacterium Gordonia jacobaea a new member of the Gordonia genus.</title>
        <authorList>
            <person name="Jimenez-Galisteo G."/>
            <person name="Dominguez A."/>
            <person name="Munoz E."/>
            <person name="Vinas M."/>
        </authorList>
    </citation>
    <scope>NUCLEOTIDE SEQUENCE [LARGE SCALE GENOMIC DNA]</scope>
    <source>
        <strain evidence="8">mv1</strain>
    </source>
</reference>
<feature type="chain" id="PRO_5045163762" evidence="5">
    <location>
        <begin position="26"/>
        <end position="346"/>
    </location>
</feature>
<dbReference type="PROSITE" id="PS50983">
    <property type="entry name" value="FE_B12_PBP"/>
    <property type="match status" value="1"/>
</dbReference>
<evidence type="ECO:0000256" key="5">
    <source>
        <dbReference type="SAM" id="SignalP"/>
    </source>
</evidence>
<dbReference type="SUPFAM" id="SSF53807">
    <property type="entry name" value="Helical backbone' metal receptor"/>
    <property type="match status" value="1"/>
</dbReference>
<dbReference type="InterPro" id="IPR051313">
    <property type="entry name" value="Bact_iron-sidero_bind"/>
</dbReference>
<dbReference type="PROSITE" id="PS51257">
    <property type="entry name" value="PROKAR_LIPOPROTEIN"/>
    <property type="match status" value="1"/>
</dbReference>
<organism evidence="7 8">
    <name type="scientific">Gordonia jacobaea</name>
    <dbReference type="NCBI Taxonomy" id="122202"/>
    <lineage>
        <taxon>Bacteria</taxon>
        <taxon>Bacillati</taxon>
        <taxon>Actinomycetota</taxon>
        <taxon>Actinomycetes</taxon>
        <taxon>Mycobacteriales</taxon>
        <taxon>Gordoniaceae</taxon>
        <taxon>Gordonia</taxon>
    </lineage>
</organism>